<feature type="chain" id="PRO_5042965619" evidence="2">
    <location>
        <begin position="26"/>
        <end position="286"/>
    </location>
</feature>
<comment type="caution">
    <text evidence="3">The sequence shown here is derived from an EMBL/GenBank/DDBJ whole genome shotgun (WGS) entry which is preliminary data.</text>
</comment>
<evidence type="ECO:0000256" key="2">
    <source>
        <dbReference type="SAM" id="SignalP"/>
    </source>
</evidence>
<dbReference type="Proteomes" id="UP000591626">
    <property type="component" value="Unassembled WGS sequence"/>
</dbReference>
<reference evidence="3 4" key="1">
    <citation type="submission" date="2020-03" db="EMBL/GenBank/DDBJ databases">
        <title>Draft genome sequences of bacterial isolates from the female urobiome.</title>
        <authorList>
            <person name="Miller-Ensminger T."/>
            <person name="Wolfe A.J."/>
            <person name="Putonti C."/>
        </authorList>
    </citation>
    <scope>NUCLEOTIDE SEQUENCE [LARGE SCALE GENOMIC DNA]</scope>
    <source>
        <strain evidence="3 4">UMB8490</strain>
    </source>
</reference>
<keyword evidence="1" id="KW-1133">Transmembrane helix</keyword>
<protein>
    <submittedName>
        <fullName evidence="3">Uncharacterized protein</fullName>
    </submittedName>
</protein>
<gene>
    <name evidence="3" type="ORF">HC138_04360</name>
</gene>
<evidence type="ECO:0000313" key="3">
    <source>
        <dbReference type="EMBL" id="NJJ03597.1"/>
    </source>
</evidence>
<dbReference type="EMBL" id="JAAUVV010000006">
    <property type="protein sequence ID" value="NJJ03597.1"/>
    <property type="molecule type" value="Genomic_DNA"/>
</dbReference>
<proteinExistence type="predicted"/>
<organism evidence="3 4">
    <name type="scientific">Corynebacterium coyleae</name>
    <dbReference type="NCBI Taxonomy" id="53374"/>
    <lineage>
        <taxon>Bacteria</taxon>
        <taxon>Bacillati</taxon>
        <taxon>Actinomycetota</taxon>
        <taxon>Actinomycetes</taxon>
        <taxon>Mycobacteriales</taxon>
        <taxon>Corynebacteriaceae</taxon>
        <taxon>Corynebacterium</taxon>
    </lineage>
</organism>
<name>A0AAP6XM63_9CORY</name>
<dbReference type="AlphaFoldDB" id="A0AAP6XM63"/>
<keyword evidence="1" id="KW-0472">Membrane</keyword>
<keyword evidence="1" id="KW-0812">Transmembrane</keyword>
<evidence type="ECO:0000256" key="1">
    <source>
        <dbReference type="SAM" id="Phobius"/>
    </source>
</evidence>
<keyword evidence="2" id="KW-0732">Signal</keyword>
<evidence type="ECO:0000313" key="4">
    <source>
        <dbReference type="Proteomes" id="UP000591626"/>
    </source>
</evidence>
<accession>A0AAP6XM63</accession>
<feature type="signal peptide" evidence="2">
    <location>
        <begin position="1"/>
        <end position="25"/>
    </location>
</feature>
<dbReference type="RefSeq" id="WP_167616184.1">
    <property type="nucleotide sequence ID" value="NZ_JAAUVV010000006.1"/>
</dbReference>
<sequence length="286" mass="30467">MKTSRFLALATATAVAFSAVTPAQATQVGPLDQNKCKVTFTAAEKDFLTSMEQDVASRLDSTFVRDINLSLEAAYPSARPVGNDFVDANKQPLTGHKTVDAFDAAFDALNKDSYLNRLGMAGMNESTAKFYLQLRARAAYGQNLAGGTESEETDWDNYYVEARKKEGDIEGNFAGALIALFFGLTDVLGNEAQMEKFYSTFEKTSTGKFFENMNAFLNAEADAEEACLGEGNTTVAFPTKPASQPSKEDGSSTAGIVVGVIAAVLAVVGIAAAFAPQLGLQIPGLR</sequence>
<feature type="transmembrane region" description="Helical" evidence="1">
    <location>
        <begin position="254"/>
        <end position="276"/>
    </location>
</feature>